<dbReference type="PANTHER" id="PTHR45138:SF9">
    <property type="entry name" value="DIGUANYLATE CYCLASE DGCM-RELATED"/>
    <property type="match status" value="1"/>
</dbReference>
<sequence>MSEKSDIIITVEPVKTDEVVIHDAYNEKLESLKRDPIFQKRVEFNLNLITKNPELAARIWAVDNKDAMTDALTELPNRRFVLTELSMLIARLERKRKETGSSETVSVLYVDNDNLKDVNDGKKVLSEEGVKNSGHDKGDEYLIITAGCLTVRTGDLAARYGGDEFIVLLPDTDYVEALIVETRIKDSFKSKKEESNLPAYTGLSIGIAQWTPGINAKELIRKADDDMYQRKEELKLKSKSS</sequence>
<dbReference type="InterPro" id="IPR029787">
    <property type="entry name" value="Nucleotide_cyclase"/>
</dbReference>
<dbReference type="Proteomes" id="UP000178533">
    <property type="component" value="Unassembled WGS sequence"/>
</dbReference>
<protein>
    <recommendedName>
        <fullName evidence="1">GGDEF domain-containing protein</fullName>
    </recommendedName>
</protein>
<reference evidence="2 3" key="1">
    <citation type="journal article" date="2016" name="Nat. Commun.">
        <title>Thousands of microbial genomes shed light on interconnected biogeochemical processes in an aquifer system.</title>
        <authorList>
            <person name="Anantharaman K."/>
            <person name="Brown C.T."/>
            <person name="Hug L.A."/>
            <person name="Sharon I."/>
            <person name="Castelle C.J."/>
            <person name="Probst A.J."/>
            <person name="Thomas B.C."/>
            <person name="Singh A."/>
            <person name="Wilkins M.J."/>
            <person name="Karaoz U."/>
            <person name="Brodie E.L."/>
            <person name="Williams K.H."/>
            <person name="Hubbard S.S."/>
            <person name="Banfield J.F."/>
        </authorList>
    </citation>
    <scope>NUCLEOTIDE SEQUENCE [LARGE SCALE GENOMIC DNA]</scope>
</reference>
<dbReference type="NCBIfam" id="TIGR00254">
    <property type="entry name" value="GGDEF"/>
    <property type="match status" value="1"/>
</dbReference>
<dbReference type="SMART" id="SM00267">
    <property type="entry name" value="GGDEF"/>
    <property type="match status" value="1"/>
</dbReference>
<dbReference type="InterPro" id="IPR000160">
    <property type="entry name" value="GGDEF_dom"/>
</dbReference>
<dbReference type="PROSITE" id="PS50887">
    <property type="entry name" value="GGDEF"/>
    <property type="match status" value="1"/>
</dbReference>
<evidence type="ECO:0000259" key="1">
    <source>
        <dbReference type="PROSITE" id="PS50887"/>
    </source>
</evidence>
<accession>A0A1F7XAX9</accession>
<dbReference type="GO" id="GO:0052621">
    <property type="term" value="F:diguanylate cyclase activity"/>
    <property type="evidence" value="ECO:0007669"/>
    <property type="project" value="TreeGrafter"/>
</dbReference>
<feature type="domain" description="GGDEF" evidence="1">
    <location>
        <begin position="103"/>
        <end position="241"/>
    </location>
</feature>
<dbReference type="InterPro" id="IPR043128">
    <property type="entry name" value="Rev_trsase/Diguanyl_cyclase"/>
</dbReference>
<dbReference type="EMBL" id="MGFT01000004">
    <property type="protein sequence ID" value="OGM12162.1"/>
    <property type="molecule type" value="Genomic_DNA"/>
</dbReference>
<dbReference type="PANTHER" id="PTHR45138">
    <property type="entry name" value="REGULATORY COMPONENTS OF SENSORY TRANSDUCTION SYSTEM"/>
    <property type="match status" value="1"/>
</dbReference>
<evidence type="ECO:0000313" key="3">
    <source>
        <dbReference type="Proteomes" id="UP000178533"/>
    </source>
</evidence>
<organism evidence="2 3">
    <name type="scientific">Candidatus Woesebacteria bacterium RBG_16_36_11</name>
    <dbReference type="NCBI Taxonomy" id="1802481"/>
    <lineage>
        <taxon>Bacteria</taxon>
        <taxon>Candidatus Woeseibacteriota</taxon>
    </lineage>
</organism>
<dbReference type="Gene3D" id="3.30.70.270">
    <property type="match status" value="1"/>
</dbReference>
<dbReference type="Pfam" id="PF00990">
    <property type="entry name" value="GGDEF"/>
    <property type="match status" value="1"/>
</dbReference>
<dbReference type="AlphaFoldDB" id="A0A1F7XAX9"/>
<dbReference type="SUPFAM" id="SSF55073">
    <property type="entry name" value="Nucleotide cyclase"/>
    <property type="match status" value="1"/>
</dbReference>
<name>A0A1F7XAX9_9BACT</name>
<proteinExistence type="predicted"/>
<dbReference type="CDD" id="cd01949">
    <property type="entry name" value="GGDEF"/>
    <property type="match status" value="1"/>
</dbReference>
<gene>
    <name evidence="2" type="ORF">A2W13_00715</name>
</gene>
<evidence type="ECO:0000313" key="2">
    <source>
        <dbReference type="EMBL" id="OGM12162.1"/>
    </source>
</evidence>
<comment type="caution">
    <text evidence="2">The sequence shown here is derived from an EMBL/GenBank/DDBJ whole genome shotgun (WGS) entry which is preliminary data.</text>
</comment>
<dbReference type="InterPro" id="IPR050469">
    <property type="entry name" value="Diguanylate_Cyclase"/>
</dbReference>
<dbReference type="STRING" id="1802481.A2W13_00715"/>